<evidence type="ECO:0000259" key="8">
    <source>
        <dbReference type="PROSITE" id="PS50931"/>
    </source>
</evidence>
<dbReference type="CDD" id="cd08427">
    <property type="entry name" value="PBP2_LTTR_like_2"/>
    <property type="match status" value="1"/>
</dbReference>
<keyword evidence="2" id="KW-0805">Transcription regulation</keyword>
<keyword evidence="4" id="KW-0804">Transcription</keyword>
<comment type="caution">
    <text evidence="9">The sequence shown here is derived from an EMBL/GenBank/DDBJ whole genome shotgun (WGS) entry which is preliminary data.</text>
</comment>
<evidence type="ECO:0000256" key="2">
    <source>
        <dbReference type="ARBA" id="ARBA00023015"/>
    </source>
</evidence>
<comment type="function">
    <text evidence="5">Transcriptional regulator of the ttuABCDE tartrate utilization operon.</text>
</comment>
<dbReference type="FunFam" id="1.10.10.10:FF:000001">
    <property type="entry name" value="LysR family transcriptional regulator"/>
    <property type="match status" value="1"/>
</dbReference>
<dbReference type="GO" id="GO:0003700">
    <property type="term" value="F:DNA-binding transcription factor activity"/>
    <property type="evidence" value="ECO:0007669"/>
    <property type="project" value="InterPro"/>
</dbReference>
<dbReference type="Proteomes" id="UP000035017">
    <property type="component" value="Unassembled WGS sequence"/>
</dbReference>
<dbReference type="EMBL" id="JXQV01000026">
    <property type="protein sequence ID" value="KIP99614.1"/>
    <property type="molecule type" value="Genomic_DNA"/>
</dbReference>
<evidence type="ECO:0000256" key="5">
    <source>
        <dbReference type="ARBA" id="ARBA00054626"/>
    </source>
</evidence>
<dbReference type="InterPro" id="IPR036390">
    <property type="entry name" value="WH_DNA-bd_sf"/>
</dbReference>
<dbReference type="AlphaFoldDB" id="A0A0D0JVN6"/>
<dbReference type="Gene3D" id="3.40.190.10">
    <property type="entry name" value="Periplasmic binding protein-like II"/>
    <property type="match status" value="2"/>
</dbReference>
<dbReference type="PANTHER" id="PTHR30346:SF28">
    <property type="entry name" value="HTH-TYPE TRANSCRIPTIONAL REGULATOR CYNR"/>
    <property type="match status" value="1"/>
</dbReference>
<dbReference type="SUPFAM" id="SSF46785">
    <property type="entry name" value="Winged helix' DNA-binding domain"/>
    <property type="match status" value="1"/>
</dbReference>
<dbReference type="InterPro" id="IPR036388">
    <property type="entry name" value="WH-like_DNA-bd_sf"/>
</dbReference>
<accession>A0A0D0JVN6</accession>
<dbReference type="GO" id="GO:0032993">
    <property type="term" value="C:protein-DNA complex"/>
    <property type="evidence" value="ECO:0007669"/>
    <property type="project" value="TreeGrafter"/>
</dbReference>
<dbReference type="Pfam" id="PF03466">
    <property type="entry name" value="LysR_substrate"/>
    <property type="match status" value="1"/>
</dbReference>
<feature type="domain" description="HTH lysR-type" evidence="8">
    <location>
        <begin position="1"/>
        <end position="57"/>
    </location>
</feature>
<evidence type="ECO:0000256" key="3">
    <source>
        <dbReference type="ARBA" id="ARBA00023125"/>
    </source>
</evidence>
<reference evidence="9 10" key="1">
    <citation type="submission" date="2014-12" db="EMBL/GenBank/DDBJ databases">
        <title>16Stimator: statistical estimation of ribosomal gene copy numbers from draft genome assemblies.</title>
        <authorList>
            <person name="Perisin M.A."/>
            <person name="Vetter M."/>
            <person name="Gilbert J.A."/>
            <person name="Bergelson J."/>
        </authorList>
    </citation>
    <scope>NUCLEOTIDE SEQUENCE [LARGE SCALE GENOMIC DNA]</scope>
    <source>
        <strain evidence="9 10">MEJ076</strain>
    </source>
</reference>
<organism evidence="9 10">
    <name type="scientific">Agrobacterium tumefaciens</name>
    <dbReference type="NCBI Taxonomy" id="358"/>
    <lineage>
        <taxon>Bacteria</taxon>
        <taxon>Pseudomonadati</taxon>
        <taxon>Pseudomonadota</taxon>
        <taxon>Alphaproteobacteria</taxon>
        <taxon>Hyphomicrobiales</taxon>
        <taxon>Rhizobiaceae</taxon>
        <taxon>Rhizobium/Agrobacterium group</taxon>
        <taxon>Agrobacterium</taxon>
        <taxon>Agrobacterium tumefaciens complex</taxon>
    </lineage>
</organism>
<dbReference type="PROSITE" id="PS50931">
    <property type="entry name" value="HTH_LYSR"/>
    <property type="match status" value="1"/>
</dbReference>
<evidence type="ECO:0000256" key="7">
    <source>
        <dbReference type="ARBA" id="ARBA00083243"/>
    </source>
</evidence>
<gene>
    <name evidence="9" type="ORF">RU07_18530</name>
</gene>
<protein>
    <recommendedName>
        <fullName evidence="6">HTH-type transcriptional regulator TtuA</fullName>
    </recommendedName>
    <alternativeName>
        <fullName evidence="7">Tartrate utilization transcriptional regulator</fullName>
    </alternativeName>
</protein>
<dbReference type="PRINTS" id="PR00039">
    <property type="entry name" value="HTHLYSR"/>
</dbReference>
<sequence>MISELKTLVAVSRFGTFSAAGDRVGLTQAAVSGQIKRLEDHIGVALFTRTGRSAVMNAEGLRVLEQAKAIISMFEDLTHAGEVDPVGSLKVGTIASVQSTLLARALVSFRSRFAKHRLHIAPGISLNLFDQVDAGELDLAVVIKPSHGVPKELSWTPLVEEPYELAVHAELDSRDWMSILRQQPFIRYERTSFGGRQVDRFLKSQSLAVQDSMELDDLQAILALVGEGLGVAILPITESNMPLPLGVQTIPLGQHRLVREIGIVSKMQTDEAINTLKLCLVEACQ</sequence>
<dbReference type="OrthoDB" id="9811588at2"/>
<dbReference type="GO" id="GO:0003677">
    <property type="term" value="F:DNA binding"/>
    <property type="evidence" value="ECO:0007669"/>
    <property type="project" value="UniProtKB-KW"/>
</dbReference>
<name>A0A0D0JVN6_AGRTU</name>
<evidence type="ECO:0000256" key="6">
    <source>
        <dbReference type="ARBA" id="ARBA00067332"/>
    </source>
</evidence>
<keyword evidence="3" id="KW-0238">DNA-binding</keyword>
<dbReference type="InterPro" id="IPR000847">
    <property type="entry name" value="LysR_HTH_N"/>
</dbReference>
<dbReference type="InterPro" id="IPR005119">
    <property type="entry name" value="LysR_subst-bd"/>
</dbReference>
<dbReference type="SUPFAM" id="SSF53850">
    <property type="entry name" value="Periplasmic binding protein-like II"/>
    <property type="match status" value="1"/>
</dbReference>
<proteinExistence type="inferred from homology"/>
<dbReference type="Gene3D" id="1.10.10.10">
    <property type="entry name" value="Winged helix-like DNA-binding domain superfamily/Winged helix DNA-binding domain"/>
    <property type="match status" value="1"/>
</dbReference>
<evidence type="ECO:0000313" key="9">
    <source>
        <dbReference type="EMBL" id="KIP99614.1"/>
    </source>
</evidence>
<dbReference type="PANTHER" id="PTHR30346">
    <property type="entry name" value="TRANSCRIPTIONAL DUAL REGULATOR HCAR-RELATED"/>
    <property type="match status" value="1"/>
</dbReference>
<comment type="similarity">
    <text evidence="1">Belongs to the LysR transcriptional regulatory family.</text>
</comment>
<evidence type="ECO:0000313" key="10">
    <source>
        <dbReference type="Proteomes" id="UP000035017"/>
    </source>
</evidence>
<evidence type="ECO:0000256" key="4">
    <source>
        <dbReference type="ARBA" id="ARBA00023163"/>
    </source>
</evidence>
<evidence type="ECO:0000256" key="1">
    <source>
        <dbReference type="ARBA" id="ARBA00009437"/>
    </source>
</evidence>
<dbReference type="Pfam" id="PF00126">
    <property type="entry name" value="HTH_1"/>
    <property type="match status" value="1"/>
</dbReference>